<name>A0A165M8X0_PELLU</name>
<evidence type="ECO:0000256" key="7">
    <source>
        <dbReference type="ARBA" id="ARBA00023237"/>
    </source>
</evidence>
<evidence type="ECO:0000313" key="10">
    <source>
        <dbReference type="Proteomes" id="UP000076481"/>
    </source>
</evidence>
<dbReference type="Gene3D" id="2.40.160.60">
    <property type="entry name" value="Outer membrane protein transport protein (OMPP1/FadL/TodX)"/>
    <property type="match status" value="1"/>
</dbReference>
<dbReference type="GO" id="GO:0009279">
    <property type="term" value="C:cell outer membrane"/>
    <property type="evidence" value="ECO:0007669"/>
    <property type="project" value="UniProtKB-SubCell"/>
</dbReference>
<dbReference type="SUPFAM" id="SSF56935">
    <property type="entry name" value="Porins"/>
    <property type="match status" value="1"/>
</dbReference>
<comment type="similarity">
    <text evidence="2">Belongs to the OmpP1/FadL family.</text>
</comment>
<evidence type="ECO:0000256" key="1">
    <source>
        <dbReference type="ARBA" id="ARBA00004571"/>
    </source>
</evidence>
<dbReference type="Pfam" id="PF03349">
    <property type="entry name" value="Toluene_X"/>
    <property type="match status" value="1"/>
</dbReference>
<evidence type="ECO:0000256" key="8">
    <source>
        <dbReference type="SAM" id="SignalP"/>
    </source>
</evidence>
<feature type="signal peptide" evidence="8">
    <location>
        <begin position="1"/>
        <end position="23"/>
    </location>
</feature>
<feature type="chain" id="PRO_5007862393" evidence="8">
    <location>
        <begin position="24"/>
        <end position="473"/>
    </location>
</feature>
<proteinExistence type="inferred from homology"/>
<protein>
    <submittedName>
        <fullName evidence="9">Aromatic hydrocarbon degradation protein</fullName>
    </submittedName>
</protein>
<gene>
    <name evidence="9" type="ORF">A3K90_00275</name>
</gene>
<dbReference type="InterPro" id="IPR005017">
    <property type="entry name" value="OMPP1/FadL/TodX"/>
</dbReference>
<evidence type="ECO:0000256" key="5">
    <source>
        <dbReference type="ARBA" id="ARBA00022729"/>
    </source>
</evidence>
<comment type="subcellular location">
    <subcellularLocation>
        <location evidence="1">Cell outer membrane</location>
        <topology evidence="1">Multi-pass membrane protein</topology>
    </subcellularLocation>
</comment>
<keyword evidence="7" id="KW-0998">Cell outer membrane</keyword>
<keyword evidence="3" id="KW-1134">Transmembrane beta strand</keyword>
<evidence type="ECO:0000256" key="6">
    <source>
        <dbReference type="ARBA" id="ARBA00023136"/>
    </source>
</evidence>
<organism evidence="9 10">
    <name type="scientific">Pelodictyon luteolum</name>
    <dbReference type="NCBI Taxonomy" id="1100"/>
    <lineage>
        <taxon>Bacteria</taxon>
        <taxon>Pseudomonadati</taxon>
        <taxon>Chlorobiota</taxon>
        <taxon>Chlorobiia</taxon>
        <taxon>Chlorobiales</taxon>
        <taxon>Chlorobiaceae</taxon>
        <taxon>Chlorobium/Pelodictyon group</taxon>
        <taxon>Pelodictyon</taxon>
    </lineage>
</organism>
<evidence type="ECO:0000256" key="2">
    <source>
        <dbReference type="ARBA" id="ARBA00008163"/>
    </source>
</evidence>
<reference evidence="9 10" key="1">
    <citation type="submission" date="2016-03" db="EMBL/GenBank/DDBJ databases">
        <title>Speciation and ecological success in dimly lit waters: horizontal gene transfer in a green sulfur bacteria bloom unveiled by metagenomic assembly.</title>
        <authorList>
            <person name="Llorens-Mares T."/>
            <person name="Liu Z."/>
            <person name="Allen L.Z."/>
            <person name="Rusch D.B."/>
            <person name="Craig M.T."/>
            <person name="Dupont C.L."/>
            <person name="Bryant D.A."/>
            <person name="Casamayor E.O."/>
        </authorList>
    </citation>
    <scope>NUCLEOTIDE SEQUENCE [LARGE SCALE GENOMIC DNA]</scope>
    <source>
        <strain evidence="9">CIII</strain>
    </source>
</reference>
<dbReference type="AlphaFoldDB" id="A0A165M8X0"/>
<comment type="caution">
    <text evidence="9">The sequence shown here is derived from an EMBL/GenBank/DDBJ whole genome shotgun (WGS) entry which is preliminary data.</text>
</comment>
<sequence>MSRKSFVGAAIALSVCCTSTAMATNGMNLEGYGAKSHAMGGAGMAYDTGNSAVMNNPATLGYMKEGTEEIGIGIRGLHPSVELSYGGANDKSEATAFYMPSLSYMRKDGRITWGAAVLSQGGMGTDYGNDSPLFAYGFSMDGSTVPLSGGTIRSEVGVGRVMFPFAYELSKETTVGVTADFVWASMDLQMDLDGSHFANMMNNVGGSVGGSMAATLQSMMASSQITDINYARFDFSNGSPFMGKAIGYGTGFKLGLTQKLSDGITFGASYHTKTSLSDLESSSAKIAFAGTMGTTPSAFAQELTGTIKVHDFEWPATAAAGLAVKASPKLMFVGDVKFIDWSDVMDKFSMSFTADNTTANSVYAGKTMDVTMTQNWDDQFVYSLGMQYMATDRLALRGGASFSTNPVPDQYLNPLFPAIVKNHYSCGFGYKVNDDTKVGAAFSWAPEVITSNADTMVISHGQTNWSLNFVHNI</sequence>
<dbReference type="PANTHER" id="PTHR35093:SF8">
    <property type="entry name" value="OUTER MEMBRANE PROTEIN NMB0088-RELATED"/>
    <property type="match status" value="1"/>
</dbReference>
<dbReference type="Proteomes" id="UP000076481">
    <property type="component" value="Unassembled WGS sequence"/>
</dbReference>
<evidence type="ECO:0000256" key="3">
    <source>
        <dbReference type="ARBA" id="ARBA00022452"/>
    </source>
</evidence>
<accession>A0A165M8X0</accession>
<keyword evidence="4" id="KW-0812">Transmembrane</keyword>
<evidence type="ECO:0000313" key="9">
    <source>
        <dbReference type="EMBL" id="KZK74952.1"/>
    </source>
</evidence>
<keyword evidence="6" id="KW-0472">Membrane</keyword>
<dbReference type="RefSeq" id="WP_303680892.1">
    <property type="nucleotide sequence ID" value="NZ_LVWG01000016.1"/>
</dbReference>
<dbReference type="PANTHER" id="PTHR35093">
    <property type="entry name" value="OUTER MEMBRANE PROTEIN NMB0088-RELATED"/>
    <property type="match status" value="1"/>
</dbReference>
<evidence type="ECO:0000256" key="4">
    <source>
        <dbReference type="ARBA" id="ARBA00022692"/>
    </source>
</evidence>
<dbReference type="EMBL" id="LVWG01000016">
    <property type="protein sequence ID" value="KZK74952.1"/>
    <property type="molecule type" value="Genomic_DNA"/>
</dbReference>
<dbReference type="GO" id="GO:0015483">
    <property type="term" value="F:long-chain fatty acid transporting porin activity"/>
    <property type="evidence" value="ECO:0007669"/>
    <property type="project" value="TreeGrafter"/>
</dbReference>
<keyword evidence="5 8" id="KW-0732">Signal</keyword>